<gene>
    <name evidence="3" type="ORF">HNR73_001459</name>
</gene>
<feature type="domain" description="DUF397" evidence="2">
    <location>
        <begin position="16"/>
        <end position="73"/>
    </location>
</feature>
<proteinExistence type="predicted"/>
<dbReference type="AlphaFoldDB" id="A0A841FLX8"/>
<evidence type="ECO:0000313" key="4">
    <source>
        <dbReference type="Proteomes" id="UP000548476"/>
    </source>
</evidence>
<organism evidence="3 4">
    <name type="scientific">Phytomonospora endophytica</name>
    <dbReference type="NCBI Taxonomy" id="714109"/>
    <lineage>
        <taxon>Bacteria</taxon>
        <taxon>Bacillati</taxon>
        <taxon>Actinomycetota</taxon>
        <taxon>Actinomycetes</taxon>
        <taxon>Micromonosporales</taxon>
        <taxon>Micromonosporaceae</taxon>
        <taxon>Phytomonospora</taxon>
    </lineage>
</organism>
<comment type="caution">
    <text evidence="3">The sequence shown here is derived from an EMBL/GenBank/DDBJ whole genome shotgun (WGS) entry which is preliminary data.</text>
</comment>
<sequence length="76" mass="7865">MTIPETPALPDLRGVASWRKSTRSSGGGNGQCVEVACKDAVVGIRDSKNRSGATYPVLAVDASTWSGFIGEIKAVA</sequence>
<dbReference type="EMBL" id="JACHGT010000003">
    <property type="protein sequence ID" value="MBB6033609.1"/>
    <property type="molecule type" value="Genomic_DNA"/>
</dbReference>
<dbReference type="Pfam" id="PF04149">
    <property type="entry name" value="DUF397"/>
    <property type="match status" value="1"/>
</dbReference>
<protein>
    <recommendedName>
        <fullName evidence="2">DUF397 domain-containing protein</fullName>
    </recommendedName>
</protein>
<accession>A0A841FLX8</accession>
<reference evidence="3 4" key="1">
    <citation type="submission" date="2020-08" db="EMBL/GenBank/DDBJ databases">
        <title>Genomic Encyclopedia of Type Strains, Phase IV (KMG-IV): sequencing the most valuable type-strain genomes for metagenomic binning, comparative biology and taxonomic classification.</title>
        <authorList>
            <person name="Goeker M."/>
        </authorList>
    </citation>
    <scope>NUCLEOTIDE SEQUENCE [LARGE SCALE GENOMIC DNA]</scope>
    <source>
        <strain evidence="3 4">YIM 65646</strain>
    </source>
</reference>
<dbReference type="Proteomes" id="UP000548476">
    <property type="component" value="Unassembled WGS sequence"/>
</dbReference>
<evidence type="ECO:0000256" key="1">
    <source>
        <dbReference type="SAM" id="MobiDB-lite"/>
    </source>
</evidence>
<dbReference type="InterPro" id="IPR007278">
    <property type="entry name" value="DUF397"/>
</dbReference>
<feature type="region of interest" description="Disordered" evidence="1">
    <location>
        <begin position="1"/>
        <end position="29"/>
    </location>
</feature>
<evidence type="ECO:0000259" key="2">
    <source>
        <dbReference type="Pfam" id="PF04149"/>
    </source>
</evidence>
<dbReference type="RefSeq" id="WP_184786503.1">
    <property type="nucleotide sequence ID" value="NZ_BONT01000014.1"/>
</dbReference>
<keyword evidence="4" id="KW-1185">Reference proteome</keyword>
<name>A0A841FLX8_9ACTN</name>
<evidence type="ECO:0000313" key="3">
    <source>
        <dbReference type="EMBL" id="MBB6033609.1"/>
    </source>
</evidence>